<organism evidence="1 2">
    <name type="scientific">Anncaliia algerae PRA339</name>
    <dbReference type="NCBI Taxonomy" id="1288291"/>
    <lineage>
        <taxon>Eukaryota</taxon>
        <taxon>Fungi</taxon>
        <taxon>Fungi incertae sedis</taxon>
        <taxon>Microsporidia</taxon>
        <taxon>Tubulinosematoidea</taxon>
        <taxon>Tubulinosematidae</taxon>
        <taxon>Anncaliia</taxon>
    </lineage>
</organism>
<evidence type="ECO:0000313" key="2">
    <source>
        <dbReference type="Proteomes" id="UP000030655"/>
    </source>
</evidence>
<dbReference type="Proteomes" id="UP000030655">
    <property type="component" value="Unassembled WGS sequence"/>
</dbReference>
<gene>
    <name evidence="1" type="ORF">H312_01622</name>
</gene>
<protein>
    <submittedName>
        <fullName evidence="1">Uncharacterized protein</fullName>
    </submittedName>
</protein>
<reference evidence="1 2" key="2">
    <citation type="submission" date="2014-03" db="EMBL/GenBank/DDBJ databases">
        <title>The Genome Sequence of Anncaliia algerae insect isolate PRA339.</title>
        <authorList>
            <consortium name="The Broad Institute Genome Sequencing Platform"/>
            <consortium name="The Broad Institute Genome Sequencing Center for Infectious Disease"/>
            <person name="Cuomo C."/>
            <person name="Becnel J."/>
            <person name="Sanscrainte N."/>
            <person name="Walker B."/>
            <person name="Young S.K."/>
            <person name="Zeng Q."/>
            <person name="Gargeya S."/>
            <person name="Fitzgerald M."/>
            <person name="Haas B."/>
            <person name="Abouelleil A."/>
            <person name="Alvarado L."/>
            <person name="Arachchi H.M."/>
            <person name="Berlin A.M."/>
            <person name="Chapman S.B."/>
            <person name="Dewar J."/>
            <person name="Goldberg J."/>
            <person name="Griggs A."/>
            <person name="Gujja S."/>
            <person name="Hansen M."/>
            <person name="Howarth C."/>
            <person name="Imamovic A."/>
            <person name="Larimer J."/>
            <person name="McCowan C."/>
            <person name="Murphy C."/>
            <person name="Neiman D."/>
            <person name="Pearson M."/>
            <person name="Priest M."/>
            <person name="Roberts A."/>
            <person name="Saif S."/>
            <person name="Shea T."/>
            <person name="Sisk P."/>
            <person name="Sykes S."/>
            <person name="Wortman J."/>
            <person name="Nusbaum C."/>
            <person name="Birren B."/>
        </authorList>
    </citation>
    <scope>NUCLEOTIDE SEQUENCE [LARGE SCALE GENOMIC DNA]</scope>
    <source>
        <strain evidence="1 2">PRA339</strain>
    </source>
</reference>
<evidence type="ECO:0000313" key="1">
    <source>
        <dbReference type="EMBL" id="KCZ80967.1"/>
    </source>
</evidence>
<name>A0A059F1I8_9MICR</name>
<accession>A0A059F1I8</accession>
<sequence length="166" mass="19240">MFTFETNIIKEAKSSCLLQDNENIVICTLNLEEKSEIDDFIEVNISEIDSENRFVNLQNIMKEGIKSLFTNNLLKTKLKFTLFIFEGLNSFEYIANSISICLLQSGLEMDDWLIGINAFNSSIIYKVISNEIVYFESENFNLNYDDFLPQVNCKKEIIKNNLMNTL</sequence>
<dbReference type="AlphaFoldDB" id="A0A059F1I8"/>
<dbReference type="HOGENOM" id="CLU_1656269_0_0_1"/>
<dbReference type="OrthoDB" id="2190014at2759"/>
<proteinExistence type="predicted"/>
<dbReference type="EMBL" id="KK365155">
    <property type="protein sequence ID" value="KCZ80967.1"/>
    <property type="molecule type" value="Genomic_DNA"/>
</dbReference>
<dbReference type="VEuPathDB" id="MicrosporidiaDB:H312_01622"/>
<reference evidence="2" key="1">
    <citation type="submission" date="2013-02" db="EMBL/GenBank/DDBJ databases">
        <authorList>
            <consortium name="The Broad Institute Genome Sequencing Platform"/>
            <person name="Cuomo C."/>
            <person name="Becnel J."/>
            <person name="Sanscrainte N."/>
            <person name="Walker B."/>
            <person name="Young S.K."/>
            <person name="Zeng Q."/>
            <person name="Gargeya S."/>
            <person name="Fitzgerald M."/>
            <person name="Haas B."/>
            <person name="Abouelleil A."/>
            <person name="Alvarado L."/>
            <person name="Arachchi H.M."/>
            <person name="Berlin A.M."/>
            <person name="Chapman S.B."/>
            <person name="Dewar J."/>
            <person name="Goldberg J."/>
            <person name="Griggs A."/>
            <person name="Gujja S."/>
            <person name="Hansen M."/>
            <person name="Howarth C."/>
            <person name="Imamovic A."/>
            <person name="Larimer J."/>
            <person name="McCowan C."/>
            <person name="Murphy C."/>
            <person name="Neiman D."/>
            <person name="Pearson M."/>
            <person name="Priest M."/>
            <person name="Roberts A."/>
            <person name="Saif S."/>
            <person name="Shea T."/>
            <person name="Sisk P."/>
            <person name="Sykes S."/>
            <person name="Wortman J."/>
            <person name="Nusbaum C."/>
            <person name="Birren B."/>
        </authorList>
    </citation>
    <scope>NUCLEOTIDE SEQUENCE [LARGE SCALE GENOMIC DNA]</scope>
    <source>
        <strain evidence="2">PRA339</strain>
    </source>
</reference>
<keyword evidence="2" id="KW-1185">Reference proteome</keyword>